<keyword evidence="2" id="KW-0812">Transmembrane</keyword>
<comment type="caution">
    <text evidence="3">The sequence shown here is derived from an EMBL/GenBank/DDBJ whole genome shotgun (WGS) entry which is preliminary data.</text>
</comment>
<feature type="transmembrane region" description="Helical" evidence="2">
    <location>
        <begin position="84"/>
        <end position="110"/>
    </location>
</feature>
<feature type="transmembrane region" description="Helical" evidence="2">
    <location>
        <begin position="182"/>
        <end position="206"/>
    </location>
</feature>
<reference evidence="3 4" key="1">
    <citation type="journal article" date="2023" name="Plants (Basel)">
        <title>Bridging the Gap: Combining Genomics and Transcriptomics Approaches to Understand Stylosanthes scabra, an Orphan Legume from the Brazilian Caatinga.</title>
        <authorList>
            <person name="Ferreira-Neto J.R.C."/>
            <person name="da Silva M.D."/>
            <person name="Binneck E."/>
            <person name="de Melo N.F."/>
            <person name="da Silva R.H."/>
            <person name="de Melo A.L.T.M."/>
            <person name="Pandolfi V."/>
            <person name="Bustamante F.O."/>
            <person name="Brasileiro-Vidal A.C."/>
            <person name="Benko-Iseppon A.M."/>
        </authorList>
    </citation>
    <scope>NUCLEOTIDE SEQUENCE [LARGE SCALE GENOMIC DNA]</scope>
    <source>
        <tissue evidence="3">Leaves</tissue>
    </source>
</reference>
<sequence>MEPPKGIWASLWSFICFLPYFIGLMLLGTIKGFLLCPLICLIMAVGNSALILGLWPAHCIWTYYCVARTTQLGPTLKIVTCTGVLPVLLVLWPAVGIVGSIVGGAAYGFLWPIFATLKAVEEGKEDKLYHCFTDGTWSSVSKTFDIVKDVKNLCFHSYFDVMDDLRLEGPPNDKYYEIRLHYLLGAVIAAVLGIIVDTPAVSFIAICKGPYMLFKGWNRLFHDLLGREGPFLETICVPFAGLAILLWPLAVIGAILASIIASVFLGAYAGVVTYQESIFFGLRYIIAALSLYDEYSNDILGMPEGSCFPRPQYRKKSKISRTYSHSDSLSKLNRLEKPPSRTFSLRDNIVELKPLELFDGLFKDCYNEAESLVSEELITRDDIEAAKYGKGSRVISTGLPAYCLLQVLLRSAKADSQGLLLSDGTELTGTNKPQAKIFEWLINPLLIIKEQIKAEDLSVSEEDYLGKLVLLNGHPDRIENSTIAAPESDLKRAELDALARRLQGITKYMTRLPTFKRRFDDLVKTLSHELAERHGGGGGGASSTTITRSKSAFARIMSMKSSKDKRSNGLDEASEHGRDSDMPL</sequence>
<protein>
    <submittedName>
        <fullName evidence="3">Uncharacterized protein</fullName>
    </submittedName>
</protein>
<organism evidence="3 4">
    <name type="scientific">Stylosanthes scabra</name>
    <dbReference type="NCBI Taxonomy" id="79078"/>
    <lineage>
        <taxon>Eukaryota</taxon>
        <taxon>Viridiplantae</taxon>
        <taxon>Streptophyta</taxon>
        <taxon>Embryophyta</taxon>
        <taxon>Tracheophyta</taxon>
        <taxon>Spermatophyta</taxon>
        <taxon>Magnoliopsida</taxon>
        <taxon>eudicotyledons</taxon>
        <taxon>Gunneridae</taxon>
        <taxon>Pentapetalae</taxon>
        <taxon>rosids</taxon>
        <taxon>fabids</taxon>
        <taxon>Fabales</taxon>
        <taxon>Fabaceae</taxon>
        <taxon>Papilionoideae</taxon>
        <taxon>50 kb inversion clade</taxon>
        <taxon>dalbergioids sensu lato</taxon>
        <taxon>Dalbergieae</taxon>
        <taxon>Pterocarpus clade</taxon>
        <taxon>Stylosanthes</taxon>
    </lineage>
</organism>
<feature type="transmembrane region" description="Helical" evidence="2">
    <location>
        <begin position="34"/>
        <end position="64"/>
    </location>
</feature>
<evidence type="ECO:0000313" key="3">
    <source>
        <dbReference type="EMBL" id="MED6107120.1"/>
    </source>
</evidence>
<feature type="transmembrane region" description="Helical" evidence="2">
    <location>
        <begin position="247"/>
        <end position="274"/>
    </location>
</feature>
<evidence type="ECO:0000313" key="4">
    <source>
        <dbReference type="Proteomes" id="UP001341840"/>
    </source>
</evidence>
<dbReference type="EMBL" id="JASCZI010000027">
    <property type="protein sequence ID" value="MED6107120.1"/>
    <property type="molecule type" value="Genomic_DNA"/>
</dbReference>
<feature type="compositionally biased region" description="Basic and acidic residues" evidence="1">
    <location>
        <begin position="561"/>
        <end position="584"/>
    </location>
</feature>
<dbReference type="Proteomes" id="UP001341840">
    <property type="component" value="Unassembled WGS sequence"/>
</dbReference>
<accession>A0ABU6Q6E8</accession>
<feature type="region of interest" description="Disordered" evidence="1">
    <location>
        <begin position="552"/>
        <end position="584"/>
    </location>
</feature>
<dbReference type="InterPro" id="IPR040229">
    <property type="entry name" value="At3g27390-like"/>
</dbReference>
<keyword evidence="2" id="KW-0472">Membrane</keyword>
<keyword evidence="2" id="KW-1133">Transmembrane helix</keyword>
<evidence type="ECO:0000256" key="1">
    <source>
        <dbReference type="SAM" id="MobiDB-lite"/>
    </source>
</evidence>
<gene>
    <name evidence="3" type="ORF">PIB30_011135</name>
</gene>
<proteinExistence type="predicted"/>
<keyword evidence="4" id="KW-1185">Reference proteome</keyword>
<name>A0ABU6Q6E8_9FABA</name>
<feature type="transmembrane region" description="Helical" evidence="2">
    <location>
        <begin position="6"/>
        <end position="27"/>
    </location>
</feature>
<dbReference type="PANTHER" id="PTHR31133:SF3">
    <property type="entry name" value="TRANSMEMBRANE PROTEIN"/>
    <property type="match status" value="1"/>
</dbReference>
<evidence type="ECO:0000256" key="2">
    <source>
        <dbReference type="SAM" id="Phobius"/>
    </source>
</evidence>
<dbReference type="PANTHER" id="PTHR31133">
    <property type="entry name" value="MEMBRANE PROTEIN"/>
    <property type="match status" value="1"/>
</dbReference>